<dbReference type="Gene3D" id="3.30.1490.300">
    <property type="match status" value="1"/>
</dbReference>
<dbReference type="SUPFAM" id="SSF53067">
    <property type="entry name" value="Actin-like ATPase domain"/>
    <property type="match status" value="2"/>
</dbReference>
<dbReference type="OrthoDB" id="1906326at2"/>
<protein>
    <submittedName>
        <fullName evidence="1">Type IV pilus assembly protein PilM</fullName>
    </submittedName>
</protein>
<dbReference type="InterPro" id="IPR043129">
    <property type="entry name" value="ATPase_NBD"/>
</dbReference>
<reference evidence="1 2" key="1">
    <citation type="submission" date="2016-11" db="EMBL/GenBank/DDBJ databases">
        <authorList>
            <person name="Jaros S."/>
            <person name="Januszkiewicz K."/>
            <person name="Wedrychowicz H."/>
        </authorList>
    </citation>
    <scope>NUCLEOTIDE SEQUENCE [LARGE SCALE GENOMIC DNA]</scope>
    <source>
        <strain evidence="1 2">DSM 3090</strain>
    </source>
</reference>
<proteinExistence type="predicted"/>
<accession>A0A1M6LHE7</accession>
<evidence type="ECO:0000313" key="1">
    <source>
        <dbReference type="EMBL" id="SHJ70624.1"/>
    </source>
</evidence>
<dbReference type="AlphaFoldDB" id="A0A1M6LHE7"/>
<name>A0A1M6LHE7_9CLOT</name>
<dbReference type="RefSeq" id="WP_072902505.1">
    <property type="nucleotide sequence ID" value="NZ_FRAD01000005.1"/>
</dbReference>
<keyword evidence="2" id="KW-1185">Reference proteome</keyword>
<sequence>MINISKKGNILGIDIGTKRISFAMIKNYGKKSEILHLSSIETPKDAVSNGNIENFLAISEEIRRYLLTLDNKYKAIALTIGSPSVIIRELKIPKVKEKEIENKVLEDISNSYKGITDNYEVTYKITNTDSDNMYGFVAMCPKGIYEEYMKLVQDLDGAVRYIDVSANCVCKALNVYVNLPIREGNIIVVDIGTQKSMVSIVSNDVLVLSRHVPAGGVTLDQFMVREFNMTIEEAERRKKEGYDGMFDEEEMGVVINTSYGSIQQEIQRTISFFNQNMSTKGISKIILTGGGAKVPGIQNHFQTIFKIPTIVLSSGDFSSIKTRQIEDMSLYLPAIGAAIREE</sequence>
<dbReference type="CDD" id="cd24049">
    <property type="entry name" value="ASKHA_NBD_PilM"/>
    <property type="match status" value="1"/>
</dbReference>
<dbReference type="PANTHER" id="PTHR32432:SF3">
    <property type="entry name" value="ETHANOLAMINE UTILIZATION PROTEIN EUTJ"/>
    <property type="match status" value="1"/>
</dbReference>
<gene>
    <name evidence="1" type="ORF">SAMN02745248_00760</name>
</gene>
<dbReference type="Gene3D" id="3.30.420.40">
    <property type="match status" value="2"/>
</dbReference>
<dbReference type="InterPro" id="IPR005883">
    <property type="entry name" value="PilM"/>
</dbReference>
<dbReference type="EMBL" id="FRAD01000005">
    <property type="protein sequence ID" value="SHJ70624.1"/>
    <property type="molecule type" value="Genomic_DNA"/>
</dbReference>
<evidence type="ECO:0000313" key="2">
    <source>
        <dbReference type="Proteomes" id="UP000183952"/>
    </source>
</evidence>
<dbReference type="Pfam" id="PF11104">
    <property type="entry name" value="PilM_2"/>
    <property type="match status" value="1"/>
</dbReference>
<dbReference type="Proteomes" id="UP000183952">
    <property type="component" value="Unassembled WGS sequence"/>
</dbReference>
<dbReference type="PIRSF" id="PIRSF019169">
    <property type="entry name" value="PilM"/>
    <property type="match status" value="1"/>
</dbReference>
<dbReference type="STRING" id="1121331.SAMN02745248_00760"/>
<dbReference type="PANTHER" id="PTHR32432">
    <property type="entry name" value="CELL DIVISION PROTEIN FTSA-RELATED"/>
    <property type="match status" value="1"/>
</dbReference>
<organism evidence="1 2">
    <name type="scientific">Hathewaya proteolytica DSM 3090</name>
    <dbReference type="NCBI Taxonomy" id="1121331"/>
    <lineage>
        <taxon>Bacteria</taxon>
        <taxon>Bacillati</taxon>
        <taxon>Bacillota</taxon>
        <taxon>Clostridia</taxon>
        <taxon>Eubacteriales</taxon>
        <taxon>Clostridiaceae</taxon>
        <taxon>Hathewaya</taxon>
    </lineage>
</organism>
<dbReference type="InterPro" id="IPR050696">
    <property type="entry name" value="FtsA/MreB"/>
</dbReference>